<dbReference type="InterPro" id="IPR025483">
    <property type="entry name" value="Lipase_euk"/>
</dbReference>
<evidence type="ECO:0000256" key="3">
    <source>
        <dbReference type="ARBA" id="ARBA00022801"/>
    </source>
</evidence>
<evidence type="ECO:0000256" key="8">
    <source>
        <dbReference type="PIRSR" id="PIRSR000862-1"/>
    </source>
</evidence>
<reference evidence="11 12" key="1">
    <citation type="journal article" date="2023" name="Insect Mol. Biol.">
        <title>Genome sequencing provides insights into the evolution of gene families encoding plant cell wall-degrading enzymes in longhorned beetles.</title>
        <authorList>
            <person name="Shin N.R."/>
            <person name="Okamura Y."/>
            <person name="Kirsch R."/>
            <person name="Pauchet Y."/>
        </authorList>
    </citation>
    <scope>NUCLEOTIDE SEQUENCE [LARGE SCALE GENOMIC DNA]</scope>
    <source>
        <strain evidence="11">EAD_L_NR</strain>
    </source>
</reference>
<name>A0AAV8W7E1_9CUCU</name>
<protein>
    <recommendedName>
        <fullName evidence="7">Lipase</fullName>
    </recommendedName>
</protein>
<organism evidence="11 12">
    <name type="scientific">Exocentrus adspersus</name>
    <dbReference type="NCBI Taxonomy" id="1586481"/>
    <lineage>
        <taxon>Eukaryota</taxon>
        <taxon>Metazoa</taxon>
        <taxon>Ecdysozoa</taxon>
        <taxon>Arthropoda</taxon>
        <taxon>Hexapoda</taxon>
        <taxon>Insecta</taxon>
        <taxon>Pterygota</taxon>
        <taxon>Neoptera</taxon>
        <taxon>Endopterygota</taxon>
        <taxon>Coleoptera</taxon>
        <taxon>Polyphaga</taxon>
        <taxon>Cucujiformia</taxon>
        <taxon>Chrysomeloidea</taxon>
        <taxon>Cerambycidae</taxon>
        <taxon>Lamiinae</taxon>
        <taxon>Acanthocinini</taxon>
        <taxon>Exocentrus</taxon>
    </lineage>
</organism>
<dbReference type="FunFam" id="3.40.50.1820:FF:000021">
    <property type="entry name" value="Lipase"/>
    <property type="match status" value="1"/>
</dbReference>
<feature type="domain" description="Partial AB-hydrolase lipase" evidence="10">
    <location>
        <begin position="50"/>
        <end position="107"/>
    </location>
</feature>
<dbReference type="InterPro" id="IPR006693">
    <property type="entry name" value="AB_hydrolase_lipase"/>
</dbReference>
<evidence type="ECO:0000256" key="9">
    <source>
        <dbReference type="SAM" id="SignalP"/>
    </source>
</evidence>
<keyword evidence="3 7" id="KW-0378">Hydrolase</keyword>
<dbReference type="Gene3D" id="3.40.50.1820">
    <property type="entry name" value="alpha/beta hydrolase"/>
    <property type="match status" value="1"/>
</dbReference>
<proteinExistence type="inferred from homology"/>
<evidence type="ECO:0000256" key="7">
    <source>
        <dbReference type="PIRNR" id="PIRNR000862"/>
    </source>
</evidence>
<keyword evidence="6" id="KW-0325">Glycoprotein</keyword>
<accession>A0AAV8W7E1</accession>
<dbReference type="Proteomes" id="UP001159042">
    <property type="component" value="Unassembled WGS sequence"/>
</dbReference>
<dbReference type="AlphaFoldDB" id="A0AAV8W7E1"/>
<keyword evidence="12" id="KW-1185">Reference proteome</keyword>
<dbReference type="EMBL" id="JANEYG010000006">
    <property type="protein sequence ID" value="KAJ8922570.1"/>
    <property type="molecule type" value="Genomic_DNA"/>
</dbReference>
<evidence type="ECO:0000313" key="11">
    <source>
        <dbReference type="EMBL" id="KAJ8922570.1"/>
    </source>
</evidence>
<comment type="caution">
    <text evidence="11">The sequence shown here is derived from an EMBL/GenBank/DDBJ whole genome shotgun (WGS) entry which is preliminary data.</text>
</comment>
<dbReference type="GO" id="GO:0016788">
    <property type="term" value="F:hydrolase activity, acting on ester bonds"/>
    <property type="evidence" value="ECO:0007669"/>
    <property type="project" value="InterPro"/>
</dbReference>
<keyword evidence="5" id="KW-0443">Lipid metabolism</keyword>
<sequence length="411" mass="45588">MKVLILFVFIGIARSYVVVPTGQEPSLQLSKEEFDEFHLQMLEASKLTIVDMITAEGYPVESHYVTTPDGYILNIHRIPKGKNGKSNGKVAYLQHGVLASSTDWIVSGSGKALGYILADEGYDVWMGNVRGNTYSRNHTSFDPDTDSGFWQFSWHQIGVTDLPTMIDYVLEQTGADGVYYSGHSQGTTTFYVMTASSPEYNNKIKAHVSLAPIGFMNHMTSPLMKIMAFWEKPLTALLGLIGINEFLPSTGFLSMMTESMCSGGLGEVLCRNALFAVCGFSPNQMNNTLLPTIMAHTPAGAATKQFLHYAQEINSGKFRQYDFGKKLNKQDYGSSNPPDYDLSKITAPVYLIYSKNDWLSAEKDVEKLCTGISDCAKILVSDYSFNHLDYTYGIDAPSLVYNKVISLFARH</sequence>
<dbReference type="GO" id="GO:0016042">
    <property type="term" value="P:lipid catabolic process"/>
    <property type="evidence" value="ECO:0007669"/>
    <property type="project" value="UniProtKB-KW"/>
</dbReference>
<evidence type="ECO:0000259" key="10">
    <source>
        <dbReference type="Pfam" id="PF04083"/>
    </source>
</evidence>
<feature type="chain" id="PRO_5043675911" description="Lipase" evidence="9">
    <location>
        <begin position="16"/>
        <end position="411"/>
    </location>
</feature>
<dbReference type="InterPro" id="IPR029058">
    <property type="entry name" value="AB_hydrolase_fold"/>
</dbReference>
<evidence type="ECO:0000256" key="1">
    <source>
        <dbReference type="ARBA" id="ARBA00010701"/>
    </source>
</evidence>
<gene>
    <name evidence="11" type="ORF">NQ315_007600</name>
</gene>
<evidence type="ECO:0000256" key="4">
    <source>
        <dbReference type="ARBA" id="ARBA00022963"/>
    </source>
</evidence>
<evidence type="ECO:0000256" key="6">
    <source>
        <dbReference type="ARBA" id="ARBA00023180"/>
    </source>
</evidence>
<evidence type="ECO:0000256" key="2">
    <source>
        <dbReference type="ARBA" id="ARBA00022729"/>
    </source>
</evidence>
<feature type="signal peptide" evidence="9">
    <location>
        <begin position="1"/>
        <end position="15"/>
    </location>
</feature>
<keyword evidence="4 7" id="KW-0442">Lipid degradation</keyword>
<evidence type="ECO:0000256" key="5">
    <source>
        <dbReference type="ARBA" id="ARBA00023098"/>
    </source>
</evidence>
<feature type="active site" description="Charge relay system" evidence="8">
    <location>
        <position position="387"/>
    </location>
</feature>
<dbReference type="Pfam" id="PF04083">
    <property type="entry name" value="Abhydro_lipase"/>
    <property type="match status" value="1"/>
</dbReference>
<feature type="active site" description="Nucleophile" evidence="8">
    <location>
        <position position="184"/>
    </location>
</feature>
<dbReference type="PANTHER" id="PTHR11005">
    <property type="entry name" value="LYSOSOMAL ACID LIPASE-RELATED"/>
    <property type="match status" value="1"/>
</dbReference>
<feature type="active site" description="Charge relay system" evidence="8">
    <location>
        <position position="357"/>
    </location>
</feature>
<keyword evidence="2 9" id="KW-0732">Signal</keyword>
<dbReference type="PIRSF" id="PIRSF000862">
    <property type="entry name" value="Steryl_ester_lip"/>
    <property type="match status" value="1"/>
</dbReference>
<dbReference type="SUPFAM" id="SSF53474">
    <property type="entry name" value="alpha/beta-Hydrolases"/>
    <property type="match status" value="1"/>
</dbReference>
<comment type="similarity">
    <text evidence="1 7">Belongs to the AB hydrolase superfamily. Lipase family.</text>
</comment>
<evidence type="ECO:0000313" key="12">
    <source>
        <dbReference type="Proteomes" id="UP001159042"/>
    </source>
</evidence>